<name>A0ABV2F0H6_9BACL</name>
<evidence type="ECO:0000256" key="1">
    <source>
        <dbReference type="ARBA" id="ARBA00004141"/>
    </source>
</evidence>
<keyword evidence="4 8" id="KW-0812">Transmembrane</keyword>
<gene>
    <name evidence="9" type="ORF">ABID47_001890</name>
</gene>
<evidence type="ECO:0000256" key="4">
    <source>
        <dbReference type="ARBA" id="ARBA00022692"/>
    </source>
</evidence>
<feature type="transmembrane region" description="Helical" evidence="8">
    <location>
        <begin position="387"/>
        <end position="406"/>
    </location>
</feature>
<feature type="transmembrane region" description="Helical" evidence="8">
    <location>
        <begin position="6"/>
        <end position="23"/>
    </location>
</feature>
<feature type="transmembrane region" description="Helical" evidence="8">
    <location>
        <begin position="272"/>
        <end position="293"/>
    </location>
</feature>
<feature type="transmembrane region" description="Helical" evidence="8">
    <location>
        <begin position="418"/>
        <end position="445"/>
    </location>
</feature>
<feature type="transmembrane region" description="Helical" evidence="8">
    <location>
        <begin position="234"/>
        <end position="251"/>
    </location>
</feature>
<comment type="caution">
    <text evidence="9">The sequence shown here is derived from an EMBL/GenBank/DDBJ whole genome shotgun (WGS) entry which is preliminary data.</text>
</comment>
<evidence type="ECO:0000313" key="10">
    <source>
        <dbReference type="Proteomes" id="UP001549098"/>
    </source>
</evidence>
<evidence type="ECO:0000256" key="6">
    <source>
        <dbReference type="ARBA" id="ARBA00023136"/>
    </source>
</evidence>
<dbReference type="Gene3D" id="1.20.1730.10">
    <property type="entry name" value="Sodium/glucose cotransporter"/>
    <property type="match status" value="1"/>
</dbReference>
<comment type="subcellular location">
    <subcellularLocation>
        <location evidence="1">Membrane</location>
        <topology evidence="1">Multi-pass membrane protein</topology>
    </subcellularLocation>
</comment>
<dbReference type="CDD" id="cd10322">
    <property type="entry name" value="SLC5sbd"/>
    <property type="match status" value="1"/>
</dbReference>
<feature type="transmembrane region" description="Helical" evidence="8">
    <location>
        <begin position="364"/>
        <end position="381"/>
    </location>
</feature>
<dbReference type="PANTHER" id="PTHR48086">
    <property type="entry name" value="SODIUM/PROLINE SYMPORTER-RELATED"/>
    <property type="match status" value="1"/>
</dbReference>
<dbReference type="RefSeq" id="WP_354496137.1">
    <property type="nucleotide sequence ID" value="NZ_JBEPLV010000002.1"/>
</dbReference>
<dbReference type="EMBL" id="JBEPLV010000002">
    <property type="protein sequence ID" value="MET3545279.1"/>
    <property type="molecule type" value="Genomic_DNA"/>
</dbReference>
<dbReference type="InterPro" id="IPR050277">
    <property type="entry name" value="Sodium:Solute_Symporter"/>
</dbReference>
<feature type="transmembrane region" description="Helical" evidence="8">
    <location>
        <begin position="76"/>
        <end position="96"/>
    </location>
</feature>
<protein>
    <submittedName>
        <fullName evidence="9">SSS family solute:Na+ symporter</fullName>
    </submittedName>
</protein>
<feature type="transmembrane region" description="Helical" evidence="8">
    <location>
        <begin position="185"/>
        <end position="204"/>
    </location>
</feature>
<keyword evidence="5 8" id="KW-1133">Transmembrane helix</keyword>
<evidence type="ECO:0000256" key="8">
    <source>
        <dbReference type="SAM" id="Phobius"/>
    </source>
</evidence>
<feature type="transmembrane region" description="Helical" evidence="8">
    <location>
        <begin position="313"/>
        <end position="344"/>
    </location>
</feature>
<feature type="transmembrane region" description="Helical" evidence="8">
    <location>
        <begin position="457"/>
        <end position="475"/>
    </location>
</feature>
<evidence type="ECO:0000256" key="3">
    <source>
        <dbReference type="ARBA" id="ARBA00022448"/>
    </source>
</evidence>
<organism evidence="9 10">
    <name type="scientific">Paenibacillus favisporus</name>
    <dbReference type="NCBI Taxonomy" id="221028"/>
    <lineage>
        <taxon>Bacteria</taxon>
        <taxon>Bacillati</taxon>
        <taxon>Bacillota</taxon>
        <taxon>Bacilli</taxon>
        <taxon>Bacillales</taxon>
        <taxon>Paenibacillaceae</taxon>
        <taxon>Paenibacillus</taxon>
    </lineage>
</organism>
<accession>A0ABV2F0H6</accession>
<evidence type="ECO:0000256" key="7">
    <source>
        <dbReference type="RuleBase" id="RU362091"/>
    </source>
</evidence>
<sequence>MSHQAISISIIGIFLVLALYLGIRASKGKKMSLEEWSVGGRGFGTVFIFLLMAGELYTVNALMGISGWAFGRGGAAFYNITMLNFIIGYWLLPKIWKYGKEHNLISQSDFFIKKYNSPALGIFVAVVGFISMIPYLIIQLKGLGLIISEASYGAISPTAAIWIGVIAVTVYVMISGIHGSAWTAVIKDILIVVVVVFLGLYLPIHYYGGIGDMFRAVENAKPGFLGLEDKGYSTSWYVSSLILLSFGYYMWPHGFIATYSGKNARSIRKNTLMLPLYMLFTLFVLFIGTSAVLQVDGVSNNDIAIFAIVKQTFSPWVVGLLGAAGLLTAIVPGSMLLMTTASLIANNVVKALRPRTDDRTVMNLARWLVPVVAAVALIFTFNSGSAILLLMLSGYGFVSQLTPAVVTSFMKRNPLNKYGVFAGVTVGVLIVAYINLIGATMGTFFPAAPSWFQDLNVGIVALLANIVVSLIVSAATRSLSASRPSAAAERAAVKGA</sequence>
<feature type="transmembrane region" description="Helical" evidence="8">
    <location>
        <begin position="43"/>
        <end position="70"/>
    </location>
</feature>
<dbReference type="PANTHER" id="PTHR48086:SF8">
    <property type="entry name" value="MONOCARBOXYLIC ACID PERMEASE"/>
    <property type="match status" value="1"/>
</dbReference>
<comment type="similarity">
    <text evidence="2 7">Belongs to the sodium:solute symporter (SSF) (TC 2.A.21) family.</text>
</comment>
<proteinExistence type="inferred from homology"/>
<keyword evidence="3" id="KW-0813">Transport</keyword>
<dbReference type="Pfam" id="PF00474">
    <property type="entry name" value="SSF"/>
    <property type="match status" value="1"/>
</dbReference>
<feature type="transmembrane region" description="Helical" evidence="8">
    <location>
        <begin position="150"/>
        <end position="173"/>
    </location>
</feature>
<dbReference type="Proteomes" id="UP001549098">
    <property type="component" value="Unassembled WGS sequence"/>
</dbReference>
<evidence type="ECO:0000313" key="9">
    <source>
        <dbReference type="EMBL" id="MET3545279.1"/>
    </source>
</evidence>
<dbReference type="InterPro" id="IPR038377">
    <property type="entry name" value="Na/Glc_symporter_sf"/>
</dbReference>
<evidence type="ECO:0000256" key="2">
    <source>
        <dbReference type="ARBA" id="ARBA00006434"/>
    </source>
</evidence>
<reference evidence="9 10" key="1">
    <citation type="submission" date="2024-06" db="EMBL/GenBank/DDBJ databases">
        <title>Genomic Encyclopedia of Type Strains, Phase IV (KMG-IV): sequencing the most valuable type-strain genomes for metagenomic binning, comparative biology and taxonomic classification.</title>
        <authorList>
            <person name="Goeker M."/>
        </authorList>
    </citation>
    <scope>NUCLEOTIDE SEQUENCE [LARGE SCALE GENOMIC DNA]</scope>
    <source>
        <strain evidence="9 10">DSM 17253</strain>
    </source>
</reference>
<dbReference type="PROSITE" id="PS50283">
    <property type="entry name" value="NA_SOLUT_SYMP_3"/>
    <property type="match status" value="1"/>
</dbReference>
<feature type="transmembrane region" description="Helical" evidence="8">
    <location>
        <begin position="117"/>
        <end position="138"/>
    </location>
</feature>
<dbReference type="InterPro" id="IPR001734">
    <property type="entry name" value="Na/solute_symporter"/>
</dbReference>
<keyword evidence="6 8" id="KW-0472">Membrane</keyword>
<evidence type="ECO:0000256" key="5">
    <source>
        <dbReference type="ARBA" id="ARBA00022989"/>
    </source>
</evidence>
<keyword evidence="10" id="KW-1185">Reference proteome</keyword>